<comment type="caution">
    <text evidence="2">The sequence shown here is derived from an EMBL/GenBank/DDBJ whole genome shotgun (WGS) entry which is preliminary data.</text>
</comment>
<dbReference type="OrthoDB" id="408532at2759"/>
<dbReference type="Gene3D" id="3.20.20.80">
    <property type="entry name" value="Glycosidases"/>
    <property type="match status" value="2"/>
</dbReference>
<keyword evidence="3" id="KW-1185">Reference proteome</keyword>
<evidence type="ECO:0008006" key="4">
    <source>
        <dbReference type="Google" id="ProtNLM"/>
    </source>
</evidence>
<dbReference type="SUPFAM" id="SSF51445">
    <property type="entry name" value="(Trans)glycosidases"/>
    <property type="match status" value="1"/>
</dbReference>
<reference evidence="2" key="1">
    <citation type="submission" date="2021-02" db="EMBL/GenBank/DDBJ databases">
        <authorList>
            <person name="Dougan E. K."/>
            <person name="Rhodes N."/>
            <person name="Thang M."/>
            <person name="Chan C."/>
        </authorList>
    </citation>
    <scope>NUCLEOTIDE SEQUENCE</scope>
</reference>
<evidence type="ECO:0000313" key="3">
    <source>
        <dbReference type="Proteomes" id="UP000654075"/>
    </source>
</evidence>
<proteinExistence type="predicted"/>
<gene>
    <name evidence="2" type="ORF">PGLA1383_LOCUS6836</name>
</gene>
<feature type="region of interest" description="Disordered" evidence="1">
    <location>
        <begin position="279"/>
        <end position="303"/>
    </location>
</feature>
<evidence type="ECO:0000256" key="1">
    <source>
        <dbReference type="SAM" id="MobiDB-lite"/>
    </source>
</evidence>
<dbReference type="AlphaFoldDB" id="A0A813DGK6"/>
<sequence length="454" mass="49107">MDESGIAMWEETLGPSTTADNLQDWAHFMRYQLQQLDEMQEASMNHPSIMAWGFFNEGISLPCIRGLCGPIGCEGQVPGARFHDQLQRLDYPGWYGAGREKTPHDAWTASASFARANHPRKPFIISETGAGGLYEWSDNTTDVMWSLTYQTEILALDIELALSNVNISGVSLWHFFDFKADDDAQACGPCQYLPNVTPPTCGWYNMTSERRAFALASAKFGRAKQAHGQGSSLLICMSRSACQAMLPPQPLRRHAPLPPLGAPRGSQVAGLIRPEASQGAYPFASSSSSTSSRPSSTNSLRPADLQDVMGRFLEASAYSSRSTSASSCGGDGNLGATAGDLLASMAQDSPQAELVVKAMLPIVKRAMVSKNPAVVQASLDSMRRIERMFGQEAIDRHIESLAESLEKQCVKPGGDKRAMLILKTLTALCSQEASVSLRQRFPALFVSAVSEGGA</sequence>
<protein>
    <recommendedName>
        <fullName evidence="4">Beta-galactosidase</fullName>
    </recommendedName>
</protein>
<dbReference type="InterPro" id="IPR017853">
    <property type="entry name" value="GH"/>
</dbReference>
<dbReference type="Proteomes" id="UP000654075">
    <property type="component" value="Unassembled WGS sequence"/>
</dbReference>
<feature type="compositionally biased region" description="Low complexity" evidence="1">
    <location>
        <begin position="285"/>
        <end position="299"/>
    </location>
</feature>
<evidence type="ECO:0000313" key="2">
    <source>
        <dbReference type="EMBL" id="CAE8588017.1"/>
    </source>
</evidence>
<organism evidence="2 3">
    <name type="scientific">Polarella glacialis</name>
    <name type="common">Dinoflagellate</name>
    <dbReference type="NCBI Taxonomy" id="89957"/>
    <lineage>
        <taxon>Eukaryota</taxon>
        <taxon>Sar</taxon>
        <taxon>Alveolata</taxon>
        <taxon>Dinophyceae</taxon>
        <taxon>Suessiales</taxon>
        <taxon>Suessiaceae</taxon>
        <taxon>Polarella</taxon>
    </lineage>
</organism>
<dbReference type="EMBL" id="CAJNNV010002892">
    <property type="protein sequence ID" value="CAE8588017.1"/>
    <property type="molecule type" value="Genomic_DNA"/>
</dbReference>
<name>A0A813DGK6_POLGL</name>
<accession>A0A813DGK6</accession>